<dbReference type="PANTHER" id="PTHR45339">
    <property type="entry name" value="HYBRID SIGNAL TRANSDUCTION HISTIDINE KINASE J"/>
    <property type="match status" value="1"/>
</dbReference>
<dbReference type="SUPFAM" id="SSF52172">
    <property type="entry name" value="CheY-like"/>
    <property type="match status" value="1"/>
</dbReference>
<dbReference type="SUPFAM" id="SSF55874">
    <property type="entry name" value="ATPase domain of HSP90 chaperone/DNA topoisomerase II/histidine kinase"/>
    <property type="match status" value="1"/>
</dbReference>
<accession>A0ABX5LHE8</accession>
<evidence type="ECO:0000256" key="2">
    <source>
        <dbReference type="ARBA" id="ARBA00012438"/>
    </source>
</evidence>
<organism evidence="7 8">
    <name type="scientific">Hallerella porci</name>
    <dbReference type="NCBI Taxonomy" id="1945871"/>
    <lineage>
        <taxon>Bacteria</taxon>
        <taxon>Pseudomonadati</taxon>
        <taxon>Fibrobacterota</taxon>
        <taxon>Fibrobacteria</taxon>
        <taxon>Fibrobacterales</taxon>
        <taxon>Fibrobacteraceae</taxon>
        <taxon>Hallerella</taxon>
    </lineage>
</organism>
<dbReference type="EC" id="2.7.13.3" evidence="2"/>
<keyword evidence="8" id="KW-1185">Reference proteome</keyword>
<dbReference type="PROSITE" id="PS50109">
    <property type="entry name" value="HIS_KIN"/>
    <property type="match status" value="1"/>
</dbReference>
<evidence type="ECO:0000313" key="7">
    <source>
        <dbReference type="EMBL" id="PWK87799.1"/>
    </source>
</evidence>
<dbReference type="InterPro" id="IPR005467">
    <property type="entry name" value="His_kinase_dom"/>
</dbReference>
<protein>
    <recommendedName>
        <fullName evidence="2">histidine kinase</fullName>
        <ecNumber evidence="2">2.7.13.3</ecNumber>
    </recommendedName>
</protein>
<evidence type="ECO:0000259" key="6">
    <source>
        <dbReference type="PROSITE" id="PS50110"/>
    </source>
</evidence>
<comment type="caution">
    <text evidence="7">The sequence shown here is derived from an EMBL/GenBank/DDBJ whole genome shotgun (WGS) entry which is preliminary data.</text>
</comment>
<reference evidence="7 8" key="1">
    <citation type="submission" date="2018-05" db="EMBL/GenBank/DDBJ databases">
        <title>Animal gut microbial communities from fecal samples from Wisconsin, USA.</title>
        <authorList>
            <person name="Neumann A."/>
        </authorList>
    </citation>
    <scope>NUCLEOTIDE SEQUENCE [LARGE SCALE GENOMIC DNA]</scope>
    <source>
        <strain evidence="7 8">UWS4</strain>
    </source>
</reference>
<dbReference type="PROSITE" id="PS50110">
    <property type="entry name" value="RESPONSE_REGULATORY"/>
    <property type="match status" value="1"/>
</dbReference>
<feature type="non-terminal residue" evidence="7">
    <location>
        <position position="1"/>
    </location>
</feature>
<dbReference type="Pfam" id="PF00072">
    <property type="entry name" value="Response_reg"/>
    <property type="match status" value="1"/>
</dbReference>
<gene>
    <name evidence="7" type="ORF">B0H50_1441</name>
</gene>
<sequence>GNYKVKTKRAGSSSEEPAIFIFGYIFYRTLIKNNKELLDSNRKKAKIAAEHLLSLLSDTLEVVKLEDNRVTLSHESFDLLPLIKTVTIMAEIKAVEFSVTIQDKSNYDVFKNIIFYGSPLHVRQILLNIIDNAIKYNKKNGKVSLFTELISKKKNIALVRFTIQDTGIGMSEEFLKHIFEPFSQEHSDARSVFKGTGLGMSIVNALIDKMHGELEIQSEENQGSQFIITIPFEVTEGNLNTKIENPEDNELKQNISGVKILLVEDNELNREIAETLLQECGAIITSAENGKIAVDQFKENEAHTFDLILMDLMMPVMNGIDAAKEIRKMNKADAKTIPIVALSANAYEENVEESKRAGMNAHIAKPFKIEELVKVISQLVMKN</sequence>
<dbReference type="CDD" id="cd17546">
    <property type="entry name" value="REC_hyHK_CKI1_RcsC-like"/>
    <property type="match status" value="1"/>
</dbReference>
<proteinExistence type="predicted"/>
<evidence type="ECO:0000256" key="1">
    <source>
        <dbReference type="ARBA" id="ARBA00000085"/>
    </source>
</evidence>
<evidence type="ECO:0000256" key="3">
    <source>
        <dbReference type="ARBA" id="ARBA00022553"/>
    </source>
</evidence>
<dbReference type="InterPro" id="IPR001789">
    <property type="entry name" value="Sig_transdc_resp-reg_receiver"/>
</dbReference>
<evidence type="ECO:0000256" key="4">
    <source>
        <dbReference type="PROSITE-ProRule" id="PRU00169"/>
    </source>
</evidence>
<keyword evidence="3 4" id="KW-0597">Phosphoprotein</keyword>
<feature type="domain" description="Response regulatory" evidence="6">
    <location>
        <begin position="259"/>
        <end position="380"/>
    </location>
</feature>
<dbReference type="PRINTS" id="PR00344">
    <property type="entry name" value="BCTRLSENSOR"/>
</dbReference>
<evidence type="ECO:0000313" key="8">
    <source>
        <dbReference type="Proteomes" id="UP000245523"/>
    </source>
</evidence>
<dbReference type="PANTHER" id="PTHR45339:SF3">
    <property type="entry name" value="HISTIDINE KINASE"/>
    <property type="match status" value="1"/>
</dbReference>
<dbReference type="Proteomes" id="UP000245523">
    <property type="component" value="Unassembled WGS sequence"/>
</dbReference>
<feature type="domain" description="Histidine kinase" evidence="5">
    <location>
        <begin position="49"/>
        <end position="234"/>
    </location>
</feature>
<comment type="catalytic activity">
    <reaction evidence="1">
        <text>ATP + protein L-histidine = ADP + protein N-phospho-L-histidine.</text>
        <dbReference type="EC" id="2.7.13.3"/>
    </reaction>
</comment>
<dbReference type="SMART" id="SM00448">
    <property type="entry name" value="REC"/>
    <property type="match status" value="1"/>
</dbReference>
<dbReference type="RefSeq" id="WP_233244825.1">
    <property type="nucleotide sequence ID" value="NZ_QGHD01000044.1"/>
</dbReference>
<dbReference type="EMBL" id="QGHD01000044">
    <property type="protein sequence ID" value="PWK87799.1"/>
    <property type="molecule type" value="Genomic_DNA"/>
</dbReference>
<dbReference type="Gene3D" id="3.40.50.2300">
    <property type="match status" value="1"/>
</dbReference>
<dbReference type="InterPro" id="IPR011006">
    <property type="entry name" value="CheY-like_superfamily"/>
</dbReference>
<dbReference type="Gene3D" id="3.30.565.10">
    <property type="entry name" value="Histidine kinase-like ATPase, C-terminal domain"/>
    <property type="match status" value="1"/>
</dbReference>
<dbReference type="InterPro" id="IPR036890">
    <property type="entry name" value="HATPase_C_sf"/>
</dbReference>
<dbReference type="Pfam" id="PF02518">
    <property type="entry name" value="HATPase_c"/>
    <property type="match status" value="1"/>
</dbReference>
<dbReference type="InterPro" id="IPR003594">
    <property type="entry name" value="HATPase_dom"/>
</dbReference>
<name>A0ABX5LHE8_9BACT</name>
<dbReference type="InterPro" id="IPR004358">
    <property type="entry name" value="Sig_transdc_His_kin-like_C"/>
</dbReference>
<feature type="modified residue" description="4-aspartylphosphate" evidence="4">
    <location>
        <position position="311"/>
    </location>
</feature>
<evidence type="ECO:0000259" key="5">
    <source>
        <dbReference type="PROSITE" id="PS50109"/>
    </source>
</evidence>
<dbReference type="SMART" id="SM00387">
    <property type="entry name" value="HATPase_c"/>
    <property type="match status" value="1"/>
</dbReference>